<comment type="caution">
    <text evidence="2">The sequence shown here is derived from an EMBL/GenBank/DDBJ whole genome shotgun (WGS) entry which is preliminary data.</text>
</comment>
<evidence type="ECO:0000313" key="3">
    <source>
        <dbReference type="Proteomes" id="UP001500212"/>
    </source>
</evidence>
<dbReference type="Proteomes" id="UP001500212">
    <property type="component" value="Unassembled WGS sequence"/>
</dbReference>
<feature type="region of interest" description="Disordered" evidence="1">
    <location>
        <begin position="449"/>
        <end position="474"/>
    </location>
</feature>
<accession>A0ABP8TEX4</accession>
<evidence type="ECO:0000256" key="1">
    <source>
        <dbReference type="SAM" id="MobiDB-lite"/>
    </source>
</evidence>
<sequence>MRRHEPADTPPRSAMDRARRVADAILYEGYLLYPYRASAAKNRVRWQFGVLVPTGYPATAEPSASVTECLLTADPEAELRVLLRFLHLRTRTVEEAVGGRFQPVMGLTVGDATYLTYEDAAEREAEVVLRLGDVIGVERTIVIGVCGERATEPITDARGEQRGHVVLDHLSLRAALRVRAERLPGPYGLTRLRVTVANTHGWADASAPREQALRRSLLATHLIIGLSGGDFISLIDPPEWAAPAAAGCRNRHTWPVLAGEPGEHDVVLSAPIILYDHPAIAPESPGPLFDSTEIDELLSLRTLTLTDRERAEARATDPRAAELIERVGGLPPELMERLHGAIRQVTRPEDAPSEGQPPWWNPGADRSVAPETDSVVVSGVRVARGSRVRLRPGRRRADAHDMFLAGRAALVEAVFQDVDGVRYLAVTLEDDPGADLARAQGRFRYFAPDEVEPLPGGAEPGEAGQGGAGPGGGS</sequence>
<protein>
    <submittedName>
        <fullName evidence="2">Uncharacterized protein</fullName>
    </submittedName>
</protein>
<name>A0ABP8TEX4_9ACTN</name>
<feature type="compositionally biased region" description="Low complexity" evidence="1">
    <location>
        <begin position="453"/>
        <end position="462"/>
    </location>
</feature>
<keyword evidence="3" id="KW-1185">Reference proteome</keyword>
<proteinExistence type="predicted"/>
<dbReference type="EMBL" id="BAABHJ010000005">
    <property type="protein sequence ID" value="GAA4604744.1"/>
    <property type="molecule type" value="Genomic_DNA"/>
</dbReference>
<feature type="compositionally biased region" description="Gly residues" evidence="1">
    <location>
        <begin position="463"/>
        <end position="474"/>
    </location>
</feature>
<dbReference type="RefSeq" id="WP_345350775.1">
    <property type="nucleotide sequence ID" value="NZ_BAABHJ010000005.1"/>
</dbReference>
<reference evidence="3" key="1">
    <citation type="journal article" date="2019" name="Int. J. Syst. Evol. Microbiol.">
        <title>The Global Catalogue of Microorganisms (GCM) 10K type strain sequencing project: providing services to taxonomists for standard genome sequencing and annotation.</title>
        <authorList>
            <consortium name="The Broad Institute Genomics Platform"/>
            <consortium name="The Broad Institute Genome Sequencing Center for Infectious Disease"/>
            <person name="Wu L."/>
            <person name="Ma J."/>
        </authorList>
    </citation>
    <scope>NUCLEOTIDE SEQUENCE [LARGE SCALE GENOMIC DNA]</scope>
    <source>
        <strain evidence="3">JCM 17938</strain>
    </source>
</reference>
<evidence type="ECO:0000313" key="2">
    <source>
        <dbReference type="EMBL" id="GAA4604744.1"/>
    </source>
</evidence>
<organism evidence="2 3">
    <name type="scientific">Actinoallomurus liliacearum</name>
    <dbReference type="NCBI Taxonomy" id="1080073"/>
    <lineage>
        <taxon>Bacteria</taxon>
        <taxon>Bacillati</taxon>
        <taxon>Actinomycetota</taxon>
        <taxon>Actinomycetes</taxon>
        <taxon>Streptosporangiales</taxon>
        <taxon>Thermomonosporaceae</taxon>
        <taxon>Actinoallomurus</taxon>
    </lineage>
</organism>
<gene>
    <name evidence="2" type="ORF">GCM10023195_16220</name>
</gene>